<dbReference type="InterPro" id="IPR001611">
    <property type="entry name" value="Leu-rich_rpt"/>
</dbReference>
<dbReference type="Pfam" id="PF00560">
    <property type="entry name" value="LRR_1"/>
    <property type="match status" value="6"/>
</dbReference>
<evidence type="ECO:0000256" key="7">
    <source>
        <dbReference type="ARBA" id="ARBA00022527"/>
    </source>
</evidence>
<evidence type="ECO:0000256" key="3">
    <source>
        <dbReference type="ARBA" id="ARBA00008684"/>
    </source>
</evidence>
<feature type="binding site" evidence="23">
    <location>
        <position position="1072"/>
    </location>
    <ligand>
        <name>ATP</name>
        <dbReference type="ChEBI" id="CHEBI:30616"/>
    </ligand>
</feature>
<dbReference type="GO" id="GO:0004674">
    <property type="term" value="F:protein serine/threonine kinase activity"/>
    <property type="evidence" value="ECO:0007669"/>
    <property type="project" value="UniProtKB-KW"/>
</dbReference>
<protein>
    <recommendedName>
        <fullName evidence="5">non-specific serine/threonine protein kinase</fullName>
        <ecNumber evidence="5">2.7.11.1</ecNumber>
    </recommendedName>
</protein>
<dbReference type="InterPro" id="IPR051824">
    <property type="entry name" value="LRR_Rcpt-Like_S/T_Kinase"/>
</dbReference>
<evidence type="ECO:0000256" key="14">
    <source>
        <dbReference type="ARBA" id="ARBA00022741"/>
    </source>
</evidence>
<evidence type="ECO:0000256" key="21">
    <source>
        <dbReference type="ARBA" id="ARBA00047899"/>
    </source>
</evidence>
<evidence type="ECO:0000256" key="1">
    <source>
        <dbReference type="ARBA" id="ARBA00004162"/>
    </source>
</evidence>
<feature type="transmembrane region" description="Helical" evidence="24">
    <location>
        <begin position="620"/>
        <end position="642"/>
    </location>
</feature>
<dbReference type="Pfam" id="PF00069">
    <property type="entry name" value="Pkinase"/>
    <property type="match status" value="2"/>
</dbReference>
<keyword evidence="20" id="KW-0325">Glycoprotein</keyword>
<dbReference type="SMART" id="SM00220">
    <property type="entry name" value="S_TKc"/>
    <property type="match status" value="2"/>
</dbReference>
<dbReference type="SUPFAM" id="SSF52058">
    <property type="entry name" value="L domain-like"/>
    <property type="match status" value="1"/>
</dbReference>
<dbReference type="InterPro" id="IPR011009">
    <property type="entry name" value="Kinase-like_dom_sf"/>
</dbReference>
<dbReference type="FunFam" id="3.80.10.10:FF:000619">
    <property type="entry name" value="Putative leucine-rich repeat receptor-like protein kinase family protein"/>
    <property type="match status" value="1"/>
</dbReference>
<dbReference type="InterPro" id="IPR017441">
    <property type="entry name" value="Protein_kinase_ATP_BS"/>
</dbReference>
<evidence type="ECO:0000256" key="24">
    <source>
        <dbReference type="SAM" id="Phobius"/>
    </source>
</evidence>
<dbReference type="Gene3D" id="3.80.10.10">
    <property type="entry name" value="Ribonuclease Inhibitor"/>
    <property type="match status" value="3"/>
</dbReference>
<organism evidence="27 28">
    <name type="scientific">Acacia crassicarpa</name>
    <name type="common">northern wattle</name>
    <dbReference type="NCBI Taxonomy" id="499986"/>
    <lineage>
        <taxon>Eukaryota</taxon>
        <taxon>Viridiplantae</taxon>
        <taxon>Streptophyta</taxon>
        <taxon>Embryophyta</taxon>
        <taxon>Tracheophyta</taxon>
        <taxon>Spermatophyta</taxon>
        <taxon>Magnoliopsida</taxon>
        <taxon>eudicotyledons</taxon>
        <taxon>Gunneridae</taxon>
        <taxon>Pentapetalae</taxon>
        <taxon>rosids</taxon>
        <taxon>fabids</taxon>
        <taxon>Fabales</taxon>
        <taxon>Fabaceae</taxon>
        <taxon>Caesalpinioideae</taxon>
        <taxon>mimosoid clade</taxon>
        <taxon>Acacieae</taxon>
        <taxon>Acacia</taxon>
    </lineage>
</organism>
<dbReference type="FunFam" id="3.80.10.10:FF:000275">
    <property type="entry name" value="Leucine-rich repeat receptor-like protein kinase"/>
    <property type="match status" value="1"/>
</dbReference>
<accession>A0AAE1JFI2</accession>
<evidence type="ECO:0000256" key="5">
    <source>
        <dbReference type="ARBA" id="ARBA00012513"/>
    </source>
</evidence>
<comment type="catalytic activity">
    <reaction evidence="22">
        <text>L-seryl-[protein] + ATP = O-phospho-L-seryl-[protein] + ADP + H(+)</text>
        <dbReference type="Rhea" id="RHEA:17989"/>
        <dbReference type="Rhea" id="RHEA-COMP:9863"/>
        <dbReference type="Rhea" id="RHEA-COMP:11604"/>
        <dbReference type="ChEBI" id="CHEBI:15378"/>
        <dbReference type="ChEBI" id="CHEBI:29999"/>
        <dbReference type="ChEBI" id="CHEBI:30616"/>
        <dbReference type="ChEBI" id="CHEBI:83421"/>
        <dbReference type="ChEBI" id="CHEBI:456216"/>
        <dbReference type="EC" id="2.7.11.1"/>
    </reaction>
</comment>
<evidence type="ECO:0000256" key="25">
    <source>
        <dbReference type="SAM" id="SignalP"/>
    </source>
</evidence>
<dbReference type="Proteomes" id="UP001293593">
    <property type="component" value="Unassembled WGS sequence"/>
</dbReference>
<feature type="binding site" evidence="23">
    <location>
        <position position="736"/>
    </location>
    <ligand>
        <name>ATP</name>
        <dbReference type="ChEBI" id="CHEBI:30616"/>
    </ligand>
</feature>
<name>A0AAE1JFI2_9FABA</name>
<keyword evidence="11 24" id="KW-0812">Transmembrane</keyword>
<evidence type="ECO:0000256" key="10">
    <source>
        <dbReference type="ARBA" id="ARBA00022679"/>
    </source>
</evidence>
<evidence type="ECO:0000256" key="4">
    <source>
        <dbReference type="ARBA" id="ARBA00009592"/>
    </source>
</evidence>
<keyword evidence="10" id="KW-0808">Transferase</keyword>
<dbReference type="FunFam" id="1.10.510.10:FF:000358">
    <property type="entry name" value="Putative leucine-rich repeat receptor-like serine/threonine-protein kinase"/>
    <property type="match status" value="2"/>
</dbReference>
<feature type="signal peptide" evidence="25">
    <location>
        <begin position="1"/>
        <end position="24"/>
    </location>
</feature>
<dbReference type="InterPro" id="IPR008271">
    <property type="entry name" value="Ser/Thr_kinase_AS"/>
</dbReference>
<keyword evidence="6" id="KW-1003">Cell membrane</keyword>
<dbReference type="PROSITE" id="PS51450">
    <property type="entry name" value="LRR"/>
    <property type="match status" value="1"/>
</dbReference>
<dbReference type="GO" id="GO:0005886">
    <property type="term" value="C:plasma membrane"/>
    <property type="evidence" value="ECO:0007669"/>
    <property type="project" value="UniProtKB-SubCell"/>
</dbReference>
<dbReference type="PROSITE" id="PS50011">
    <property type="entry name" value="PROTEIN_KINASE_DOM"/>
    <property type="match status" value="2"/>
</dbReference>
<dbReference type="SUPFAM" id="SSF56112">
    <property type="entry name" value="Protein kinase-like (PK-like)"/>
    <property type="match status" value="2"/>
</dbReference>
<keyword evidence="18 24" id="KW-0472">Membrane</keyword>
<dbReference type="InterPro" id="IPR000719">
    <property type="entry name" value="Prot_kinase_dom"/>
</dbReference>
<keyword evidence="8" id="KW-0597">Phosphoprotein</keyword>
<evidence type="ECO:0000256" key="18">
    <source>
        <dbReference type="ARBA" id="ARBA00023136"/>
    </source>
</evidence>
<dbReference type="SUPFAM" id="SSF52047">
    <property type="entry name" value="RNI-like"/>
    <property type="match status" value="1"/>
</dbReference>
<comment type="caution">
    <text evidence="27">The sequence shown here is derived from an EMBL/GenBank/DDBJ whole genome shotgun (WGS) entry which is preliminary data.</text>
</comment>
<keyword evidence="13" id="KW-0677">Repeat</keyword>
<dbReference type="Gene3D" id="1.10.510.10">
    <property type="entry name" value="Transferase(Phosphotransferase) domain 1"/>
    <property type="match status" value="2"/>
</dbReference>
<evidence type="ECO:0000256" key="9">
    <source>
        <dbReference type="ARBA" id="ARBA00022614"/>
    </source>
</evidence>
<evidence type="ECO:0000256" key="8">
    <source>
        <dbReference type="ARBA" id="ARBA00022553"/>
    </source>
</evidence>
<dbReference type="InterPro" id="IPR013210">
    <property type="entry name" value="LRR_N_plant-typ"/>
</dbReference>
<dbReference type="Pfam" id="PF13855">
    <property type="entry name" value="LRR_8"/>
    <property type="match status" value="1"/>
</dbReference>
<sequence length="1323" mass="146130">MPPQPMELLLFILCLSAPLYVASTLSSDGLTLLSLLSHLTSVPPHLKSSWNSSDSTHCSWIGIQCDQYGKVISLNLTSYGIFGQLGPEIGQLTQLQNLVLVANGFSGPVPLELGNCSLLEYIDLSDNAFTGSIPYTLKTLQKLKYVGFAINMLNGEIPETLFQIPELEGIDLHLNLLGGPIPSNIGNTTGLLKLHLSANNLSGTIPLELGNCSLLEYIDLSENSFSGSIPYTIWKIQNLKHVILHSNSLSGKLPSEMTELKHLKNISLSDNQFSGSIPQNLGINSSLVKLDLMNNTFTGDIPPNLCFGKQLHTLSLGLNQLQGAIPQDLGRCATLGRLVLNANNLSGSLPDFESNQNLIYMDMSNNSLSGVIPSSLRNCTSLQALTFSTNNITGLIPIELGNLVNLQALNLAQNNFKGPLPEELSNCTKMLTFNVGFNFLNGSFPSSLKSWTGLTDLILRENHFTGVIPSFLSEYDQLIELQLGGNMFVGEIPKSIGSLQNLLYGLNLSDNKLSGEIPSELGKLQKLQSLDISLNNLTGSIRVLGELPSLIEFNISYNSFSGALPEWRVQHLNISPSWVMGNPGLCVYCSTSNGSSCANSNLLKPCNSKSPGHEGSTRSILFIALGFAGFVICLSGILIIYYHHSGQLSSQRPKEEVLSHYERQDFIREFGQRTPLEGAFFCQDPEASYSSDGGDFRIIDLINATENLDNKYIIGEGGHGVVYKAELGIGAFAIKKVKFGQSKKKKLNMIKEVEMTRKIRHQNVARSLGSWIGDEYGLTISGYMENGSLHDVLHENNQLPCLAWNVRYKIAIGIAKGLAYLHHDHDPPILHRDIKPRNILLDFDMQPCITDFGISIALNQPSTTMHLRSTYHLGTLGFMAPEIACVAVPSCELDVYSYGVVLLELITRKKVLDSSFVEEETTLVGWFKAVWRRTSELEEIVDSSIGRELSDLSVKVQIIKVLLVALICTETDPGKRLKMRDVIEFFETPADPGIFIQHDRAFHLGCLLATAAASILFQEEVKLAASRGSLPILHEMMERNEILNNRNIIGRGTHGVVYKFSVGASQVYAVKKVAFAGNKRRIVSIAREIEIIGKIRHRNVVRLLDFLFEKDHCLILYNYLPNGNLHDVLHEKNPLPCLEWNVRYRIAVGIARGLTYLHYDCHPAIVHCAIKPKNILLDSDMDPYIANFGIAKLLDQSSSPTPSPVPGTQGYITADNTYTTAKTREFDVYSYGMVLLQLITRKKAVDPSFMNGTEIGIWVRTRWRETGDIHTIVDSSLAEEVLNSNVLEQVTILLLLALSCTKKNPHMRPSMRDVIKKLKDGNP</sequence>
<comment type="similarity">
    <text evidence="4">Belongs to the RLP family.</text>
</comment>
<feature type="chain" id="PRO_5041916211" description="non-specific serine/threonine protein kinase" evidence="25">
    <location>
        <begin position="25"/>
        <end position="1323"/>
    </location>
</feature>
<comment type="similarity">
    <text evidence="3">Belongs to the protein kinase superfamily. Ser/Thr protein kinase family.</text>
</comment>
<evidence type="ECO:0000256" key="23">
    <source>
        <dbReference type="PROSITE-ProRule" id="PRU10141"/>
    </source>
</evidence>
<reference evidence="27" key="1">
    <citation type="submission" date="2023-10" db="EMBL/GenBank/DDBJ databases">
        <title>Chromosome-level genome of the transformable northern wattle, Acacia crassicarpa.</title>
        <authorList>
            <person name="Massaro I."/>
            <person name="Sinha N.R."/>
            <person name="Poethig S."/>
            <person name="Leichty A.R."/>
        </authorList>
    </citation>
    <scope>NUCLEOTIDE SEQUENCE</scope>
    <source>
        <strain evidence="27">Acra3RX</strain>
        <tissue evidence="27">Leaf</tissue>
    </source>
</reference>
<dbReference type="Gene3D" id="3.30.200.20">
    <property type="entry name" value="Phosphorylase Kinase, domain 1"/>
    <property type="match status" value="2"/>
</dbReference>
<dbReference type="PANTHER" id="PTHR48006:SF102">
    <property type="entry name" value="LEUCINE-RICH REPEAT-CONTAINING PROTEIN DDB_G0281931-RELATED"/>
    <property type="match status" value="1"/>
</dbReference>
<feature type="domain" description="Protein kinase" evidence="26">
    <location>
        <begin position="708"/>
        <end position="994"/>
    </location>
</feature>
<dbReference type="PROSITE" id="PS00108">
    <property type="entry name" value="PROTEIN_KINASE_ST"/>
    <property type="match status" value="1"/>
</dbReference>
<evidence type="ECO:0000256" key="22">
    <source>
        <dbReference type="ARBA" id="ARBA00048679"/>
    </source>
</evidence>
<evidence type="ECO:0000256" key="17">
    <source>
        <dbReference type="ARBA" id="ARBA00022989"/>
    </source>
</evidence>
<keyword evidence="15" id="KW-0418">Kinase</keyword>
<keyword evidence="28" id="KW-1185">Reference proteome</keyword>
<evidence type="ECO:0000313" key="27">
    <source>
        <dbReference type="EMBL" id="KAK4269562.1"/>
    </source>
</evidence>
<keyword evidence="9" id="KW-0433">Leucine-rich repeat</keyword>
<evidence type="ECO:0000256" key="19">
    <source>
        <dbReference type="ARBA" id="ARBA00023170"/>
    </source>
</evidence>
<evidence type="ECO:0000256" key="12">
    <source>
        <dbReference type="ARBA" id="ARBA00022729"/>
    </source>
</evidence>
<proteinExistence type="inferred from homology"/>
<dbReference type="InterPro" id="IPR032675">
    <property type="entry name" value="LRR_dom_sf"/>
</dbReference>
<evidence type="ECO:0000256" key="2">
    <source>
        <dbReference type="ARBA" id="ARBA00004479"/>
    </source>
</evidence>
<dbReference type="PROSITE" id="PS00107">
    <property type="entry name" value="PROTEIN_KINASE_ATP"/>
    <property type="match status" value="2"/>
</dbReference>
<gene>
    <name evidence="27" type="ORF">QN277_022703</name>
</gene>
<evidence type="ECO:0000256" key="13">
    <source>
        <dbReference type="ARBA" id="ARBA00022737"/>
    </source>
</evidence>
<feature type="domain" description="Protein kinase" evidence="26">
    <location>
        <begin position="1043"/>
        <end position="1323"/>
    </location>
</feature>
<dbReference type="EMBL" id="JAWXYG010000006">
    <property type="protein sequence ID" value="KAK4269562.1"/>
    <property type="molecule type" value="Genomic_DNA"/>
</dbReference>
<evidence type="ECO:0000256" key="11">
    <source>
        <dbReference type="ARBA" id="ARBA00022692"/>
    </source>
</evidence>
<dbReference type="PANTHER" id="PTHR48006">
    <property type="entry name" value="LEUCINE-RICH REPEAT-CONTAINING PROTEIN DDB_G0281931-RELATED"/>
    <property type="match status" value="1"/>
</dbReference>
<comment type="catalytic activity">
    <reaction evidence="21">
        <text>L-threonyl-[protein] + ATP = O-phospho-L-threonyl-[protein] + ADP + H(+)</text>
        <dbReference type="Rhea" id="RHEA:46608"/>
        <dbReference type="Rhea" id="RHEA-COMP:11060"/>
        <dbReference type="Rhea" id="RHEA-COMP:11605"/>
        <dbReference type="ChEBI" id="CHEBI:15378"/>
        <dbReference type="ChEBI" id="CHEBI:30013"/>
        <dbReference type="ChEBI" id="CHEBI:30616"/>
        <dbReference type="ChEBI" id="CHEBI:61977"/>
        <dbReference type="ChEBI" id="CHEBI:456216"/>
        <dbReference type="EC" id="2.7.11.1"/>
    </reaction>
</comment>
<keyword evidence="17 24" id="KW-1133">Transmembrane helix</keyword>
<dbReference type="FunFam" id="3.80.10.10:FF:000299">
    <property type="entry name" value="Piriformospora indica-insensitive protein 2"/>
    <property type="match status" value="1"/>
</dbReference>
<evidence type="ECO:0000256" key="6">
    <source>
        <dbReference type="ARBA" id="ARBA00022475"/>
    </source>
</evidence>
<keyword evidence="12 25" id="KW-0732">Signal</keyword>
<evidence type="ECO:0000256" key="15">
    <source>
        <dbReference type="ARBA" id="ARBA00022777"/>
    </source>
</evidence>
<evidence type="ECO:0000313" key="28">
    <source>
        <dbReference type="Proteomes" id="UP001293593"/>
    </source>
</evidence>
<comment type="subcellular location">
    <subcellularLocation>
        <location evidence="1">Cell membrane</location>
        <topology evidence="1">Single-pass membrane protein</topology>
    </subcellularLocation>
    <subcellularLocation>
        <location evidence="2">Membrane</location>
        <topology evidence="2">Single-pass type I membrane protein</topology>
    </subcellularLocation>
</comment>
<keyword evidence="7" id="KW-0723">Serine/threonine-protein kinase</keyword>
<evidence type="ECO:0000256" key="20">
    <source>
        <dbReference type="ARBA" id="ARBA00023180"/>
    </source>
</evidence>
<evidence type="ECO:0000256" key="16">
    <source>
        <dbReference type="ARBA" id="ARBA00022840"/>
    </source>
</evidence>
<dbReference type="GO" id="GO:0005524">
    <property type="term" value="F:ATP binding"/>
    <property type="evidence" value="ECO:0007669"/>
    <property type="project" value="UniProtKB-UniRule"/>
</dbReference>
<evidence type="ECO:0000259" key="26">
    <source>
        <dbReference type="PROSITE" id="PS50011"/>
    </source>
</evidence>
<keyword evidence="16 23" id="KW-0067">ATP-binding</keyword>
<keyword evidence="19" id="KW-0675">Receptor</keyword>
<dbReference type="Pfam" id="PF08263">
    <property type="entry name" value="LRRNT_2"/>
    <property type="match status" value="1"/>
</dbReference>
<dbReference type="EC" id="2.7.11.1" evidence="5"/>
<keyword evidence="14 23" id="KW-0547">Nucleotide-binding</keyword>